<protein>
    <recommendedName>
        <fullName evidence="3">Transposase</fullName>
    </recommendedName>
</protein>
<keyword evidence="2" id="KW-1185">Reference proteome</keyword>
<proteinExistence type="predicted"/>
<dbReference type="EMBL" id="JACOOO010000001">
    <property type="protein sequence ID" value="MBC5627588.1"/>
    <property type="molecule type" value="Genomic_DNA"/>
</dbReference>
<accession>A0ABR7D9M9</accession>
<evidence type="ECO:0008006" key="3">
    <source>
        <dbReference type="Google" id="ProtNLM"/>
    </source>
</evidence>
<organism evidence="1 2">
    <name type="scientific">Clostridium hominis</name>
    <dbReference type="NCBI Taxonomy" id="2763036"/>
    <lineage>
        <taxon>Bacteria</taxon>
        <taxon>Bacillati</taxon>
        <taxon>Bacillota</taxon>
        <taxon>Clostridia</taxon>
        <taxon>Eubacteriales</taxon>
        <taxon>Clostridiaceae</taxon>
        <taxon>Clostridium</taxon>
    </lineage>
</organism>
<evidence type="ECO:0000313" key="2">
    <source>
        <dbReference type="Proteomes" id="UP000596929"/>
    </source>
</evidence>
<dbReference type="RefSeq" id="WP_186859135.1">
    <property type="nucleotide sequence ID" value="NZ_JACOOO010000001.1"/>
</dbReference>
<reference evidence="1 2" key="1">
    <citation type="submission" date="2020-08" db="EMBL/GenBank/DDBJ databases">
        <title>Genome public.</title>
        <authorList>
            <person name="Liu C."/>
            <person name="Sun Q."/>
        </authorList>
    </citation>
    <scope>NUCLEOTIDE SEQUENCE [LARGE SCALE GENOMIC DNA]</scope>
    <source>
        <strain evidence="1 2">NSJ-6</strain>
    </source>
</reference>
<evidence type="ECO:0000313" key="1">
    <source>
        <dbReference type="EMBL" id="MBC5627588.1"/>
    </source>
</evidence>
<gene>
    <name evidence="1" type="ORF">H8S20_01630</name>
</gene>
<name>A0ABR7D9M9_9CLOT</name>
<dbReference type="Proteomes" id="UP000596929">
    <property type="component" value="Unassembled WGS sequence"/>
</dbReference>
<comment type="caution">
    <text evidence="1">The sequence shown here is derived from an EMBL/GenBank/DDBJ whole genome shotgun (WGS) entry which is preliminary data.</text>
</comment>
<sequence>MKCDHERVTTSINSEFAMCSDCGAIINGPNEDLKEVVNKLQLKNKELYDWIRDIENRNDKLTSENALLRKCLKEVL</sequence>